<evidence type="ECO:0000313" key="3">
    <source>
        <dbReference type="EMBL" id="GAG17648.1"/>
    </source>
</evidence>
<dbReference type="GO" id="GO:0000271">
    <property type="term" value="P:polysaccharide biosynthetic process"/>
    <property type="evidence" value="ECO:0007669"/>
    <property type="project" value="InterPro"/>
</dbReference>
<dbReference type="GO" id="GO:0016628">
    <property type="term" value="F:oxidoreductase activity, acting on the CH-CH group of donors, NAD or NADP as acceptor"/>
    <property type="evidence" value="ECO:0007669"/>
    <property type="project" value="InterPro"/>
</dbReference>
<organism evidence="3">
    <name type="scientific">marine sediment metagenome</name>
    <dbReference type="NCBI Taxonomy" id="412755"/>
    <lineage>
        <taxon>unclassified sequences</taxon>
        <taxon>metagenomes</taxon>
        <taxon>ecological metagenomes</taxon>
    </lineage>
</organism>
<dbReference type="GO" id="GO:0051287">
    <property type="term" value="F:NAD binding"/>
    <property type="evidence" value="ECO:0007669"/>
    <property type="project" value="InterPro"/>
</dbReference>
<dbReference type="InterPro" id="IPR017476">
    <property type="entry name" value="UDP-Glc/GDP-Man"/>
</dbReference>
<dbReference type="Gene3D" id="3.40.50.720">
    <property type="entry name" value="NAD(P)-binding Rossmann-like Domain"/>
    <property type="match status" value="1"/>
</dbReference>
<feature type="non-terminal residue" evidence="3">
    <location>
        <position position="224"/>
    </location>
</feature>
<dbReference type="PIRSF" id="PIRSF000124">
    <property type="entry name" value="UDPglc_GDPman_dh"/>
    <property type="match status" value="1"/>
</dbReference>
<dbReference type="EMBL" id="BARS01030077">
    <property type="protein sequence ID" value="GAG17648.1"/>
    <property type="molecule type" value="Genomic_DNA"/>
</dbReference>
<dbReference type="InterPro" id="IPR001732">
    <property type="entry name" value="UDP-Glc/GDP-Man_DH_N"/>
</dbReference>
<dbReference type="SUPFAM" id="SSF51735">
    <property type="entry name" value="NAD(P)-binding Rossmann-fold domains"/>
    <property type="match status" value="1"/>
</dbReference>
<proteinExistence type="inferred from homology"/>
<gene>
    <name evidence="3" type="ORF">S01H1_46943</name>
</gene>
<accession>X0VYX8</accession>
<dbReference type="PIRSF" id="PIRSF500136">
    <property type="entry name" value="UDP_ManNAc_DH"/>
    <property type="match status" value="1"/>
</dbReference>
<evidence type="ECO:0000256" key="1">
    <source>
        <dbReference type="ARBA" id="ARBA00006601"/>
    </source>
</evidence>
<sequence>MAKKTKIAVIGMGYVGIPAAALLADVEGFDVIGLQRRSKSSGWKIDALNKGECPILNEPDLPELIKRVVLEKKSFRVTDDTDILKDMDYILIDVQTPTDKETHEPLYLSLREVTATVGKKMRKGAVVALESTVAPGTTEFIVKTILEENSGMKTGEDFHLVFAYERVMVGRLINNIVNYPRIIGGITEECSKKGLWLYKHIVNEELISVSATTAEVAKVVENTY</sequence>
<protein>
    <recommendedName>
        <fullName evidence="2">UDP-glucose/GDP-mannose dehydrogenase N-terminal domain-containing protein</fullName>
    </recommendedName>
</protein>
<dbReference type="AlphaFoldDB" id="X0VYX8"/>
<dbReference type="GO" id="GO:0016616">
    <property type="term" value="F:oxidoreductase activity, acting on the CH-OH group of donors, NAD or NADP as acceptor"/>
    <property type="evidence" value="ECO:0007669"/>
    <property type="project" value="InterPro"/>
</dbReference>
<dbReference type="PANTHER" id="PTHR43491">
    <property type="entry name" value="UDP-N-ACETYL-D-MANNOSAMINE DEHYDROGENASE"/>
    <property type="match status" value="1"/>
</dbReference>
<dbReference type="InterPro" id="IPR036291">
    <property type="entry name" value="NAD(P)-bd_dom_sf"/>
</dbReference>
<dbReference type="PANTHER" id="PTHR43491:SF2">
    <property type="entry name" value="UDP-N-ACETYL-D-MANNOSAMINE DEHYDROGENASE"/>
    <property type="match status" value="1"/>
</dbReference>
<dbReference type="InterPro" id="IPR028359">
    <property type="entry name" value="UDP_ManNAc/GlcNAc_DH"/>
</dbReference>
<name>X0VYX8_9ZZZZ</name>
<dbReference type="Pfam" id="PF03721">
    <property type="entry name" value="UDPG_MGDP_dh_N"/>
    <property type="match status" value="1"/>
</dbReference>
<reference evidence="3" key="1">
    <citation type="journal article" date="2014" name="Front. Microbiol.">
        <title>High frequency of phylogenetically diverse reductive dehalogenase-homologous genes in deep subseafloor sedimentary metagenomes.</title>
        <authorList>
            <person name="Kawai M."/>
            <person name="Futagami T."/>
            <person name="Toyoda A."/>
            <person name="Takaki Y."/>
            <person name="Nishi S."/>
            <person name="Hori S."/>
            <person name="Arai W."/>
            <person name="Tsubouchi T."/>
            <person name="Morono Y."/>
            <person name="Uchiyama I."/>
            <person name="Ito T."/>
            <person name="Fujiyama A."/>
            <person name="Inagaki F."/>
            <person name="Takami H."/>
        </authorList>
    </citation>
    <scope>NUCLEOTIDE SEQUENCE</scope>
    <source>
        <strain evidence="3">Expedition CK06-06</strain>
    </source>
</reference>
<evidence type="ECO:0000259" key="2">
    <source>
        <dbReference type="Pfam" id="PF03721"/>
    </source>
</evidence>
<comment type="caution">
    <text evidence="3">The sequence shown here is derived from an EMBL/GenBank/DDBJ whole genome shotgun (WGS) entry which is preliminary data.</text>
</comment>
<comment type="similarity">
    <text evidence="1">Belongs to the UDP-glucose/GDP-mannose dehydrogenase family.</text>
</comment>
<feature type="domain" description="UDP-glucose/GDP-mannose dehydrogenase N-terminal" evidence="2">
    <location>
        <begin position="6"/>
        <end position="192"/>
    </location>
</feature>